<proteinExistence type="predicted"/>
<name>A5TWD2_FUSNP</name>
<gene>
    <name evidence="2" type="ORF">FNP_1425</name>
</gene>
<dbReference type="GeneID" id="45635251"/>
<accession>A5TWD2</accession>
<dbReference type="AlphaFoldDB" id="A5TWD2"/>
<reference evidence="2" key="1">
    <citation type="submission" date="2006-07" db="EMBL/GenBank/DDBJ databases">
        <authorList>
            <person name="Qin X."/>
            <person name="Weinstock G.M."/>
        </authorList>
    </citation>
    <scope>NUCLEOTIDE SEQUENCE [LARGE SCALE GENOMIC DNA]</scope>
    <source>
        <strain evidence="2">ATCC 10953</strain>
    </source>
</reference>
<protein>
    <submittedName>
        <fullName evidence="2">Uncharacterized protein</fullName>
    </submittedName>
</protein>
<evidence type="ECO:0000313" key="2">
    <source>
        <dbReference type="EMBL" id="EDK89207.1"/>
    </source>
</evidence>
<reference evidence="2" key="2">
    <citation type="submission" date="2007-05" db="EMBL/GenBank/DDBJ databases">
        <title>Genome sequence of Fusobacterium nucleatum subspecies polymorphum - a genetically tractable Fusobacterium.</title>
        <authorList>
            <person name="Karpathy S.E."/>
            <person name="Xiang Q."/>
            <person name="Gioia J."/>
            <person name="Jiang H."/>
            <person name="Liu Y."/>
            <person name="Petrosino J.F."/>
            <person name="Yerrapragada S."/>
            <person name="Fox G.E."/>
            <person name="Kinder Haake S."/>
            <person name="Weinstock G.M."/>
            <person name="Highlander S.K."/>
        </authorList>
    </citation>
    <scope>NUCLEOTIDE SEQUENCE [LARGE SCALE GENOMIC DNA]</scope>
    <source>
        <strain evidence="2">ATCC 10953</strain>
    </source>
</reference>
<dbReference type="EMBL" id="CM000440">
    <property type="protein sequence ID" value="EDK89207.1"/>
    <property type="molecule type" value="Genomic_DNA"/>
</dbReference>
<evidence type="ECO:0000256" key="1">
    <source>
        <dbReference type="SAM" id="Coils"/>
    </source>
</evidence>
<keyword evidence="1" id="KW-0175">Coiled coil</keyword>
<organism evidence="2">
    <name type="scientific">Fusobacterium polymorphum ATCC 10953</name>
    <dbReference type="NCBI Taxonomy" id="393480"/>
    <lineage>
        <taxon>Bacteria</taxon>
        <taxon>Fusobacteriati</taxon>
        <taxon>Fusobacteriota</taxon>
        <taxon>Fusobacteriia</taxon>
        <taxon>Fusobacteriales</taxon>
        <taxon>Fusobacteriaceae</taxon>
        <taxon>Fusobacterium</taxon>
    </lineage>
</organism>
<dbReference type="Proteomes" id="UP000001921">
    <property type="component" value="Chromosome"/>
</dbReference>
<sequence>MENKEKKLMSLVLDLEEKLIKLEELKSMMLALEEAIFYAKNWSVDSYRGLVEHMFKFTHSIQNELKENFYNLKEKASNTKSDSDQANQR</sequence>
<feature type="coiled-coil region" evidence="1">
    <location>
        <begin position="5"/>
        <end position="35"/>
    </location>
</feature>
<dbReference type="RefSeq" id="WP_005897912.1">
    <property type="nucleotide sequence ID" value="NZ_CM000440.1"/>
</dbReference>
<dbReference type="HOGENOM" id="CLU_2464597_0_0_0"/>